<sequence>MSDPHPLEHLPTSRRIDAVMAILSSMETQKPGGWTVAELADLCGCSTSAIHERQQCALAKLKHRLPQDITP</sequence>
<organism evidence="1 2">
    <name type="scientific">Rubritalea spongiae</name>
    <dbReference type="NCBI Taxonomy" id="430797"/>
    <lineage>
        <taxon>Bacteria</taxon>
        <taxon>Pseudomonadati</taxon>
        <taxon>Verrucomicrobiota</taxon>
        <taxon>Verrucomicrobiia</taxon>
        <taxon>Verrucomicrobiales</taxon>
        <taxon>Rubritaleaceae</taxon>
        <taxon>Rubritalea</taxon>
    </lineage>
</organism>
<proteinExistence type="predicted"/>
<keyword evidence="2" id="KW-1185">Reference proteome</keyword>
<evidence type="ECO:0000313" key="1">
    <source>
        <dbReference type="EMBL" id="MFD2275444.1"/>
    </source>
</evidence>
<reference evidence="2" key="1">
    <citation type="journal article" date="2019" name="Int. J. Syst. Evol. Microbiol.">
        <title>The Global Catalogue of Microorganisms (GCM) 10K type strain sequencing project: providing services to taxonomists for standard genome sequencing and annotation.</title>
        <authorList>
            <consortium name="The Broad Institute Genomics Platform"/>
            <consortium name="The Broad Institute Genome Sequencing Center for Infectious Disease"/>
            <person name="Wu L."/>
            <person name="Ma J."/>
        </authorList>
    </citation>
    <scope>NUCLEOTIDE SEQUENCE [LARGE SCALE GENOMIC DNA]</scope>
    <source>
        <strain evidence="2">JCM 16545</strain>
    </source>
</reference>
<dbReference type="RefSeq" id="WP_377092663.1">
    <property type="nucleotide sequence ID" value="NZ_JBHSJM010000001.1"/>
</dbReference>
<dbReference type="Proteomes" id="UP001597297">
    <property type="component" value="Unassembled WGS sequence"/>
</dbReference>
<dbReference type="InterPro" id="IPR013324">
    <property type="entry name" value="RNA_pol_sigma_r3/r4-like"/>
</dbReference>
<accession>A0ABW5E4T9</accession>
<dbReference type="EMBL" id="JBHUJC010000010">
    <property type="protein sequence ID" value="MFD2275444.1"/>
    <property type="molecule type" value="Genomic_DNA"/>
</dbReference>
<comment type="caution">
    <text evidence="1">The sequence shown here is derived from an EMBL/GenBank/DDBJ whole genome shotgun (WGS) entry which is preliminary data.</text>
</comment>
<name>A0ABW5E4T9_9BACT</name>
<evidence type="ECO:0008006" key="3">
    <source>
        <dbReference type="Google" id="ProtNLM"/>
    </source>
</evidence>
<evidence type="ECO:0000313" key="2">
    <source>
        <dbReference type="Proteomes" id="UP001597297"/>
    </source>
</evidence>
<dbReference type="SUPFAM" id="SSF88659">
    <property type="entry name" value="Sigma3 and sigma4 domains of RNA polymerase sigma factors"/>
    <property type="match status" value="1"/>
</dbReference>
<protein>
    <recommendedName>
        <fullName evidence="3">RNA polymerase sigma-70 region 4 domain-containing protein</fullName>
    </recommendedName>
</protein>
<gene>
    <name evidence="1" type="ORF">ACFSQZ_03090</name>
</gene>